<comment type="cofactor">
    <cofactor evidence="6">
        <name>Mg(2+)</name>
        <dbReference type="ChEBI" id="CHEBI:18420"/>
    </cofactor>
</comment>
<comment type="subcellular location">
    <subcellularLocation>
        <location evidence="6">Cytoplasm</location>
    </subcellularLocation>
</comment>
<keyword evidence="5 6" id="KW-0378">Hydrolase</keyword>
<keyword evidence="6" id="KW-0460">Magnesium</keyword>
<dbReference type="InterPro" id="IPR008226">
    <property type="entry name" value="Mini3_fam"/>
</dbReference>
<dbReference type="CDD" id="cd00593">
    <property type="entry name" value="RIBOc"/>
    <property type="match status" value="1"/>
</dbReference>
<dbReference type="Pfam" id="PF00636">
    <property type="entry name" value="Ribonuclease_3"/>
    <property type="match status" value="1"/>
</dbReference>
<dbReference type="HAMAP" id="MF_01468">
    <property type="entry name" value="RNase_Mini_III"/>
    <property type="match status" value="1"/>
</dbReference>
<sequence>MDFSLLKGKFTKESVRQINPLVLAFVGDAVYEVFIRTYLVDKNRNMSVHNLHVEAIKFVKAHAQSEFIKKIEKELSEEEMYFFKRGRNSKSGTVPKNADVQEYRFATGFETLVGYLYLTEQEERLNLLLNTIIELQITGGI</sequence>
<evidence type="ECO:0000313" key="8">
    <source>
        <dbReference type="EMBL" id="AKA71390.1"/>
    </source>
</evidence>
<evidence type="ECO:0000313" key="9">
    <source>
        <dbReference type="Proteomes" id="UP000033115"/>
    </source>
</evidence>
<comment type="subunit">
    <text evidence="6">Homodimer.</text>
</comment>
<dbReference type="EMBL" id="CP009933">
    <property type="protein sequence ID" value="AKA71390.1"/>
    <property type="molecule type" value="Genomic_DNA"/>
</dbReference>
<keyword evidence="4 6" id="KW-0255">Endonuclease</keyword>
<evidence type="ECO:0000256" key="2">
    <source>
        <dbReference type="ARBA" id="ARBA00022552"/>
    </source>
</evidence>
<dbReference type="GO" id="GO:0004525">
    <property type="term" value="F:ribonuclease III activity"/>
    <property type="evidence" value="ECO:0007669"/>
    <property type="project" value="InterPro"/>
</dbReference>
<keyword evidence="2 6" id="KW-0698">rRNA processing</keyword>
<dbReference type="Gene3D" id="1.10.1520.10">
    <property type="entry name" value="Ribonuclease III domain"/>
    <property type="match status" value="1"/>
</dbReference>
<keyword evidence="6" id="KW-0694">RNA-binding</keyword>
<proteinExistence type="inferred from homology"/>
<dbReference type="STRING" id="1548.CSCA_4265"/>
<protein>
    <recommendedName>
        <fullName evidence="6">Mini-ribonuclease 3</fullName>
        <shortName evidence="6">Mini-3</shortName>
        <shortName evidence="6">Mini-RNase 3</shortName>
        <ecNumber evidence="6">3.1.26.-</ecNumber>
    </recommendedName>
    <alternativeName>
        <fullName evidence="6">Mini-RNase III</fullName>
        <shortName evidence="6">Mini-III</shortName>
    </alternativeName>
</protein>
<evidence type="ECO:0000256" key="4">
    <source>
        <dbReference type="ARBA" id="ARBA00022759"/>
    </source>
</evidence>
<accession>A0A0E3M9T7</accession>
<comment type="function">
    <text evidence="6">Involved in correct processing of both the 5' and 3' ends of 23S rRNA precursor. Processes 30S rRNA precursor transcript even in absence of ribonuclease 3 (Rnc); Rnc processes 30S rRNA into smaller rRNA precursors.</text>
</comment>
<reference evidence="8 9" key="1">
    <citation type="journal article" date="2015" name="J. Biotechnol.">
        <title>Complete genome sequence of a malodorant-producing acetogen, Clostridium scatologenes ATCC 25775(T).</title>
        <authorList>
            <person name="Zhu Z."/>
            <person name="Guo T."/>
            <person name="Zheng H."/>
            <person name="Song T."/>
            <person name="Ouyang P."/>
            <person name="Xie J."/>
        </authorList>
    </citation>
    <scope>NUCLEOTIDE SEQUENCE [LARGE SCALE GENOMIC DNA]</scope>
    <source>
        <strain evidence="8 9">ATCC 25775</strain>
    </source>
</reference>
<evidence type="ECO:0000259" key="7">
    <source>
        <dbReference type="SMART" id="SM00535"/>
    </source>
</evidence>
<dbReference type="GO" id="GO:0005737">
    <property type="term" value="C:cytoplasm"/>
    <property type="evidence" value="ECO:0007669"/>
    <property type="project" value="UniProtKB-SubCell"/>
</dbReference>
<dbReference type="KEGG" id="csq:CSCA_4265"/>
<evidence type="ECO:0000256" key="1">
    <source>
        <dbReference type="ARBA" id="ARBA00022517"/>
    </source>
</evidence>
<dbReference type="GO" id="GO:0019843">
    <property type="term" value="F:rRNA binding"/>
    <property type="evidence" value="ECO:0007669"/>
    <property type="project" value="UniProtKB-UniRule"/>
</dbReference>
<dbReference type="SUPFAM" id="SSF69065">
    <property type="entry name" value="RNase III domain-like"/>
    <property type="match status" value="1"/>
</dbReference>
<dbReference type="InterPro" id="IPR000999">
    <property type="entry name" value="RNase_III_dom"/>
</dbReference>
<feature type="active site" evidence="6">
    <location>
        <position position="28"/>
    </location>
</feature>
<dbReference type="InterPro" id="IPR036389">
    <property type="entry name" value="RNase_III_sf"/>
</dbReference>
<keyword evidence="3 6" id="KW-0540">Nuclease</keyword>
<keyword evidence="6" id="KW-0963">Cytoplasm</keyword>
<dbReference type="SMART" id="SM00535">
    <property type="entry name" value="RIBOc"/>
    <property type="match status" value="1"/>
</dbReference>
<keyword evidence="6" id="KW-0699">rRNA-binding</keyword>
<dbReference type="GO" id="GO:0006364">
    <property type="term" value="P:rRNA processing"/>
    <property type="evidence" value="ECO:0007669"/>
    <property type="project" value="UniProtKB-UniRule"/>
</dbReference>
<organism evidence="8 9">
    <name type="scientific">Clostridium scatologenes</name>
    <dbReference type="NCBI Taxonomy" id="1548"/>
    <lineage>
        <taxon>Bacteria</taxon>
        <taxon>Bacillati</taxon>
        <taxon>Bacillota</taxon>
        <taxon>Clostridia</taxon>
        <taxon>Eubacteriales</taxon>
        <taxon>Clostridiaceae</taxon>
        <taxon>Clostridium</taxon>
    </lineage>
</organism>
<dbReference type="RefSeq" id="WP_029163576.1">
    <property type="nucleotide sequence ID" value="NZ_CP009933.1"/>
</dbReference>
<dbReference type="EC" id="3.1.26.-" evidence="6"/>
<dbReference type="HOGENOM" id="CLU_091169_2_1_9"/>
<dbReference type="Proteomes" id="UP000033115">
    <property type="component" value="Chromosome"/>
</dbReference>
<comment type="similarity">
    <text evidence="6">Belongs to the MrnC RNase family.</text>
</comment>
<evidence type="ECO:0000256" key="5">
    <source>
        <dbReference type="ARBA" id="ARBA00022801"/>
    </source>
</evidence>
<gene>
    <name evidence="6" type="primary">mrnC</name>
    <name evidence="8" type="ORF">CSCA_4265</name>
</gene>
<evidence type="ECO:0000256" key="6">
    <source>
        <dbReference type="HAMAP-Rule" id="MF_01468"/>
    </source>
</evidence>
<dbReference type="PANTHER" id="PTHR34276:SF1">
    <property type="entry name" value="MINI-RIBONUCLEASE 3"/>
    <property type="match status" value="1"/>
</dbReference>
<dbReference type="AlphaFoldDB" id="A0A0E3M9T7"/>
<keyword evidence="9" id="KW-1185">Reference proteome</keyword>
<name>A0A0E3M9T7_CLOSL</name>
<dbReference type="PIRSF" id="PIRSF005520">
    <property type="entry name" value="UCP005520"/>
    <property type="match status" value="1"/>
</dbReference>
<evidence type="ECO:0000256" key="3">
    <source>
        <dbReference type="ARBA" id="ARBA00022722"/>
    </source>
</evidence>
<keyword evidence="1 6" id="KW-0690">Ribosome biogenesis</keyword>
<dbReference type="PANTHER" id="PTHR34276">
    <property type="entry name" value="MINI-RIBONUCLEASE 3"/>
    <property type="match status" value="1"/>
</dbReference>
<feature type="domain" description="RNase III" evidence="7">
    <location>
        <begin position="4"/>
        <end position="138"/>
    </location>
</feature>